<keyword evidence="1" id="KW-0812">Transmembrane</keyword>
<feature type="transmembrane region" description="Helical" evidence="1">
    <location>
        <begin position="78"/>
        <end position="95"/>
    </location>
</feature>
<dbReference type="OrthoDB" id="5567413at2759"/>
<reference evidence="2 3" key="1">
    <citation type="submission" date="2009-11" db="EMBL/GenBank/DDBJ databases">
        <title>Annotation of Allomyces macrogynus ATCC 38327.</title>
        <authorList>
            <consortium name="The Broad Institute Genome Sequencing Platform"/>
            <person name="Russ C."/>
            <person name="Cuomo C."/>
            <person name="Burger G."/>
            <person name="Gray M.W."/>
            <person name="Holland P.W.H."/>
            <person name="King N."/>
            <person name="Lang F.B.F."/>
            <person name="Roger A.J."/>
            <person name="Ruiz-Trillo I."/>
            <person name="Young S.K."/>
            <person name="Zeng Q."/>
            <person name="Gargeya S."/>
            <person name="Fitzgerald M."/>
            <person name="Haas B."/>
            <person name="Abouelleil A."/>
            <person name="Alvarado L."/>
            <person name="Arachchi H.M."/>
            <person name="Berlin A."/>
            <person name="Chapman S.B."/>
            <person name="Gearin G."/>
            <person name="Goldberg J."/>
            <person name="Griggs A."/>
            <person name="Gujja S."/>
            <person name="Hansen M."/>
            <person name="Heiman D."/>
            <person name="Howarth C."/>
            <person name="Larimer J."/>
            <person name="Lui A."/>
            <person name="MacDonald P.J.P."/>
            <person name="McCowen C."/>
            <person name="Montmayeur A."/>
            <person name="Murphy C."/>
            <person name="Neiman D."/>
            <person name="Pearson M."/>
            <person name="Priest M."/>
            <person name="Roberts A."/>
            <person name="Saif S."/>
            <person name="Shea T."/>
            <person name="Sisk P."/>
            <person name="Stolte C."/>
            <person name="Sykes S."/>
            <person name="Wortman J."/>
            <person name="Nusbaum C."/>
            <person name="Birren B."/>
        </authorList>
    </citation>
    <scope>NUCLEOTIDE SEQUENCE [LARGE SCALE GENOMIC DNA]</scope>
    <source>
        <strain evidence="2 3">ATCC 38327</strain>
    </source>
</reference>
<keyword evidence="1" id="KW-1133">Transmembrane helix</keyword>
<accession>A0A0L0T1X7</accession>
<evidence type="ECO:0000256" key="1">
    <source>
        <dbReference type="SAM" id="Phobius"/>
    </source>
</evidence>
<evidence type="ECO:0000313" key="2">
    <source>
        <dbReference type="EMBL" id="KNE68756.1"/>
    </source>
</evidence>
<reference evidence="3" key="2">
    <citation type="submission" date="2009-11" db="EMBL/GenBank/DDBJ databases">
        <title>The Genome Sequence of Allomyces macrogynus strain ATCC 38327.</title>
        <authorList>
            <consortium name="The Broad Institute Genome Sequencing Platform"/>
            <person name="Russ C."/>
            <person name="Cuomo C."/>
            <person name="Shea T."/>
            <person name="Young S.K."/>
            <person name="Zeng Q."/>
            <person name="Koehrsen M."/>
            <person name="Haas B."/>
            <person name="Borodovsky M."/>
            <person name="Guigo R."/>
            <person name="Alvarado L."/>
            <person name="Berlin A."/>
            <person name="Borenstein D."/>
            <person name="Chen Z."/>
            <person name="Engels R."/>
            <person name="Freedman E."/>
            <person name="Gellesch M."/>
            <person name="Goldberg J."/>
            <person name="Griggs A."/>
            <person name="Gujja S."/>
            <person name="Heiman D."/>
            <person name="Hepburn T."/>
            <person name="Howarth C."/>
            <person name="Jen D."/>
            <person name="Larson L."/>
            <person name="Lewis B."/>
            <person name="Mehta T."/>
            <person name="Park D."/>
            <person name="Pearson M."/>
            <person name="Roberts A."/>
            <person name="Saif S."/>
            <person name="Shenoy N."/>
            <person name="Sisk P."/>
            <person name="Stolte C."/>
            <person name="Sykes S."/>
            <person name="Walk T."/>
            <person name="White J."/>
            <person name="Yandava C."/>
            <person name="Burger G."/>
            <person name="Gray M.W."/>
            <person name="Holland P.W.H."/>
            <person name="King N."/>
            <person name="Lang F.B.F."/>
            <person name="Roger A.J."/>
            <person name="Ruiz-Trillo I."/>
            <person name="Lander E."/>
            <person name="Nusbaum C."/>
        </authorList>
    </citation>
    <scope>NUCLEOTIDE SEQUENCE [LARGE SCALE GENOMIC DNA]</scope>
    <source>
        <strain evidence="3">ATCC 38327</strain>
    </source>
</reference>
<feature type="transmembrane region" description="Helical" evidence="1">
    <location>
        <begin position="12"/>
        <end position="32"/>
    </location>
</feature>
<dbReference type="Proteomes" id="UP000054350">
    <property type="component" value="Unassembled WGS sequence"/>
</dbReference>
<organism evidence="2 3">
    <name type="scientific">Allomyces macrogynus (strain ATCC 38327)</name>
    <name type="common">Allomyces javanicus var. macrogynus</name>
    <dbReference type="NCBI Taxonomy" id="578462"/>
    <lineage>
        <taxon>Eukaryota</taxon>
        <taxon>Fungi</taxon>
        <taxon>Fungi incertae sedis</taxon>
        <taxon>Blastocladiomycota</taxon>
        <taxon>Blastocladiomycetes</taxon>
        <taxon>Blastocladiales</taxon>
        <taxon>Blastocladiaceae</taxon>
        <taxon>Allomyces</taxon>
    </lineage>
</organism>
<name>A0A0L0T1X7_ALLM3</name>
<proteinExistence type="predicted"/>
<keyword evidence="3" id="KW-1185">Reference proteome</keyword>
<dbReference type="EMBL" id="GG745358">
    <property type="protein sequence ID" value="KNE68756.1"/>
    <property type="molecule type" value="Genomic_DNA"/>
</dbReference>
<gene>
    <name evidence="2" type="ORF">AMAG_13396</name>
</gene>
<keyword evidence="1" id="KW-0472">Membrane</keyword>
<dbReference type="AlphaFoldDB" id="A0A0L0T1X7"/>
<protein>
    <submittedName>
        <fullName evidence="2">Uncharacterized protein</fullName>
    </submittedName>
</protein>
<evidence type="ECO:0000313" key="3">
    <source>
        <dbReference type="Proteomes" id="UP000054350"/>
    </source>
</evidence>
<feature type="transmembrane region" description="Helical" evidence="1">
    <location>
        <begin position="512"/>
        <end position="535"/>
    </location>
</feature>
<sequence>MSDGIILGNLEFSLWTTLTRIVVASFVTTVVYRLVFSSRPGYHVAARLSFFTPFGACWDLIGCCCARRRRGYNNDRHAAPLAVFLLVLALSGRFTDFAADFGLRAAQQARTVTMIWVGGDKHSANEQYAPPDRDLNLTRGVLDTALRHLVKDMPAGTSYLTRNIDEGAVMAMQLDPACGGLEGGASKLVEPVPLRNVVMEINVPEGVIATPVFSTSALFVATNLLDKGSAVGMFHFPIIIGMDGTLSRFVGVDGKGGPNNLMLVTSGGRAQGSDQEPLWNTVLGSRLNCQTPAYKDVQQWIEARSKNLEIAIFDTLDLDFTQERPGSIRYIMFLATTANGTIESLTVASYAPRSSLATISVDYSNTEVSTKRPVTRGWTFTEMPCEDTAPRSWSCKMELKRTPSTGTNSTSIGTSTVSFASKSAICFGSTTVYSHSNQAGFDNPDFVYAAMPANQTSGQNRARVVCANPTGKSSVPGGMHLSSWFSGKDWALPLKKVRGEEPIKVSTIAYRVALWELLTSLLVAILLLAAIWFGVDPASELCLRHLYSASVPGTCLEDRVPLERTMHLALIELPSNMQVGPFTHHVQLCPRPGLAKGVPQADSAMDLGLLGDETTARMSSRGRVVTTATTYLTMRAEVKRRGLEGRVGGLEL</sequence>
<dbReference type="VEuPathDB" id="FungiDB:AMAG_13396"/>